<feature type="non-terminal residue" evidence="4">
    <location>
        <position position="250"/>
    </location>
</feature>
<dbReference type="InterPro" id="IPR014044">
    <property type="entry name" value="CAP_dom"/>
</dbReference>
<feature type="chain" id="PRO_5029595365" description="SCP domain-containing protein" evidence="2">
    <location>
        <begin position="26"/>
        <end position="250"/>
    </location>
</feature>
<evidence type="ECO:0000259" key="3">
    <source>
        <dbReference type="SMART" id="SM00198"/>
    </source>
</evidence>
<reference evidence="4 5" key="1">
    <citation type="submission" date="2020-04" db="EMBL/GenBank/DDBJ databases">
        <title>Perkinsus olseni comparative genomics.</title>
        <authorList>
            <person name="Bogema D.R."/>
        </authorList>
    </citation>
    <scope>NUCLEOTIDE SEQUENCE [LARGE SCALE GENOMIC DNA]</scope>
    <source>
        <strain evidence="4">ATCC PRA-205</strain>
    </source>
</reference>
<name>A0A7J6UCU1_PEROL</name>
<sequence>MSGLGGGLLPRALLFVLHFPLPSPAWEYQSVGGKEGWLEDHNYFRCLHYAKPLMWDNKLAHKARIVAQHIQEVNMLSHSPSYDQIPPSGENLANGTAGAPSWCNKRSQLFNQHCAVGAWYKEYEQYWNCDPSKDWRTIHRLGHWTAMIWKGTNTLGCAVSSSGHHFVCHYGNSKCDSTKDMCMIESRAQQPMGLPNFNTARCEGEECVACLARSEPQRRAREKFCRQAHLHNDPPHQLPGRDPRKVYRTL</sequence>
<keyword evidence="2" id="KW-0732">Signal</keyword>
<dbReference type="InterPro" id="IPR035940">
    <property type="entry name" value="CAP_sf"/>
</dbReference>
<dbReference type="PRINTS" id="PR00837">
    <property type="entry name" value="V5TPXLIKE"/>
</dbReference>
<dbReference type="EMBL" id="JABANM010001002">
    <property type="protein sequence ID" value="KAF4755019.1"/>
    <property type="molecule type" value="Genomic_DNA"/>
</dbReference>
<feature type="domain" description="SCP" evidence="3">
    <location>
        <begin position="32"/>
        <end position="175"/>
    </location>
</feature>
<evidence type="ECO:0000256" key="2">
    <source>
        <dbReference type="SAM" id="SignalP"/>
    </source>
</evidence>
<feature type="signal peptide" evidence="2">
    <location>
        <begin position="1"/>
        <end position="25"/>
    </location>
</feature>
<dbReference type="SUPFAM" id="SSF55797">
    <property type="entry name" value="PR-1-like"/>
    <property type="match status" value="1"/>
</dbReference>
<dbReference type="InterPro" id="IPR018244">
    <property type="entry name" value="Allrgn_V5/Tpx1_CS"/>
</dbReference>
<comment type="caution">
    <text evidence="4">The sequence shown here is derived from an EMBL/GenBank/DDBJ whole genome shotgun (WGS) entry which is preliminary data.</text>
</comment>
<dbReference type="SMART" id="SM00198">
    <property type="entry name" value="SCP"/>
    <property type="match status" value="1"/>
</dbReference>
<dbReference type="GO" id="GO:0005576">
    <property type="term" value="C:extracellular region"/>
    <property type="evidence" value="ECO:0007669"/>
    <property type="project" value="InterPro"/>
</dbReference>
<dbReference type="PROSITE" id="PS01009">
    <property type="entry name" value="CRISP_1"/>
    <property type="match status" value="1"/>
</dbReference>
<dbReference type="InterPro" id="IPR001283">
    <property type="entry name" value="CRISP-related"/>
</dbReference>
<evidence type="ECO:0000256" key="1">
    <source>
        <dbReference type="SAM" id="MobiDB-lite"/>
    </source>
</evidence>
<feature type="region of interest" description="Disordered" evidence="1">
    <location>
        <begin position="228"/>
        <end position="250"/>
    </location>
</feature>
<evidence type="ECO:0000313" key="4">
    <source>
        <dbReference type="EMBL" id="KAF4755019.1"/>
    </source>
</evidence>
<dbReference type="PANTHER" id="PTHR10334">
    <property type="entry name" value="CYSTEINE-RICH SECRETORY PROTEIN-RELATED"/>
    <property type="match status" value="1"/>
</dbReference>
<dbReference type="Gene3D" id="3.40.33.10">
    <property type="entry name" value="CAP"/>
    <property type="match status" value="1"/>
</dbReference>
<proteinExistence type="predicted"/>
<accession>A0A7J6UCU1</accession>
<evidence type="ECO:0000313" key="5">
    <source>
        <dbReference type="Proteomes" id="UP000574390"/>
    </source>
</evidence>
<gene>
    <name evidence="4" type="ORF">FOZ62_007590</name>
</gene>
<dbReference type="Proteomes" id="UP000574390">
    <property type="component" value="Unassembled WGS sequence"/>
</dbReference>
<dbReference type="Pfam" id="PF00188">
    <property type="entry name" value="CAP"/>
    <property type="match status" value="1"/>
</dbReference>
<dbReference type="AlphaFoldDB" id="A0A7J6UCU1"/>
<organism evidence="4 5">
    <name type="scientific">Perkinsus olseni</name>
    <name type="common">Perkinsus atlanticus</name>
    <dbReference type="NCBI Taxonomy" id="32597"/>
    <lineage>
        <taxon>Eukaryota</taxon>
        <taxon>Sar</taxon>
        <taxon>Alveolata</taxon>
        <taxon>Perkinsozoa</taxon>
        <taxon>Perkinsea</taxon>
        <taxon>Perkinsida</taxon>
        <taxon>Perkinsidae</taxon>
        <taxon>Perkinsus</taxon>
    </lineage>
</organism>
<protein>
    <recommendedName>
        <fullName evidence="3">SCP domain-containing protein</fullName>
    </recommendedName>
</protein>